<keyword evidence="4" id="KW-1185">Reference proteome</keyword>
<sequence>MRTATTVEFSSAGRDTATFVVEAEKLGLDVCWVAEAWGSDAPSALGYLAARTERILLGSGVLQVGVRSPVMVAQTAITLSNLSGGRFLLGLGASGPQVIEGLHGVSFGRPLGRIAETVDIVRQVCTGGKVSYSGRHFHIPLPGGEGVPMRLSTRPEHPIPVYLAALSPAMLRLTGRVADGWLGTSFVPEGAGDAYFSHLDDGLAAAGRRRADIDVCQGAEVAFAADEEELRGMVAGRRKELAFSLGGMGSASTNFYNRAYSRQGWADVAAEVRERWQRGDRDGAAALVTDDMVLATTLIGTEELVRARLAVWRDAGVNTVRMYPAGDTLEAKLRTLGRAIELVRET</sequence>
<dbReference type="AlphaFoldDB" id="A0A0U1D6M8"/>
<proteinExistence type="predicted"/>
<dbReference type="RefSeq" id="WP_085239445.1">
    <property type="nucleotide sequence ID" value="NZ_CTEC01000001.1"/>
</dbReference>
<dbReference type="InterPro" id="IPR036661">
    <property type="entry name" value="Luciferase-like_sf"/>
</dbReference>
<reference evidence="4" key="1">
    <citation type="submission" date="2015-03" db="EMBL/GenBank/DDBJ databases">
        <authorList>
            <person name="Urmite Genomes"/>
        </authorList>
    </citation>
    <scope>NUCLEOTIDE SEQUENCE [LARGE SCALE GENOMIC DNA]</scope>
    <source>
        <strain evidence="4">CSUR P1344</strain>
    </source>
</reference>
<dbReference type="STRING" id="761804.BN000_01672"/>
<keyword evidence="1" id="KW-0560">Oxidoreductase</keyword>
<evidence type="ECO:0000256" key="1">
    <source>
        <dbReference type="ARBA" id="ARBA00023002"/>
    </source>
</evidence>
<organism evidence="3 4">
    <name type="scientific">Mycobacterium europaeum</name>
    <dbReference type="NCBI Taxonomy" id="761804"/>
    <lineage>
        <taxon>Bacteria</taxon>
        <taxon>Bacillati</taxon>
        <taxon>Actinomycetota</taxon>
        <taxon>Actinomycetes</taxon>
        <taxon>Mycobacteriales</taxon>
        <taxon>Mycobacteriaceae</taxon>
        <taxon>Mycobacterium</taxon>
        <taxon>Mycobacterium simiae complex</taxon>
    </lineage>
</organism>
<accession>A0A0U1D6M8</accession>
<dbReference type="OrthoDB" id="3457164at2"/>
<dbReference type="Pfam" id="PF00296">
    <property type="entry name" value="Bac_luciferase"/>
    <property type="match status" value="1"/>
</dbReference>
<dbReference type="InterPro" id="IPR050564">
    <property type="entry name" value="F420-G6PD/mer"/>
</dbReference>
<dbReference type="EMBL" id="CTEC01000001">
    <property type="protein sequence ID" value="CQD08246.1"/>
    <property type="molecule type" value="Genomic_DNA"/>
</dbReference>
<dbReference type="SUPFAM" id="SSF51679">
    <property type="entry name" value="Bacterial luciferase-like"/>
    <property type="match status" value="1"/>
</dbReference>
<dbReference type="GO" id="GO:0016705">
    <property type="term" value="F:oxidoreductase activity, acting on paired donors, with incorporation or reduction of molecular oxygen"/>
    <property type="evidence" value="ECO:0007669"/>
    <property type="project" value="InterPro"/>
</dbReference>
<dbReference type="InterPro" id="IPR011251">
    <property type="entry name" value="Luciferase-like_dom"/>
</dbReference>
<evidence type="ECO:0000313" key="4">
    <source>
        <dbReference type="Proteomes" id="UP000199601"/>
    </source>
</evidence>
<name>A0A0U1D6M8_9MYCO</name>
<protein>
    <submittedName>
        <fullName evidence="3">Coenzyme F420-dependent oxidoreductase</fullName>
    </submittedName>
</protein>
<evidence type="ECO:0000313" key="3">
    <source>
        <dbReference type="EMBL" id="CQD08246.1"/>
    </source>
</evidence>
<dbReference type="Gene3D" id="3.20.20.30">
    <property type="entry name" value="Luciferase-like domain"/>
    <property type="match status" value="1"/>
</dbReference>
<dbReference type="Proteomes" id="UP000199601">
    <property type="component" value="Unassembled WGS sequence"/>
</dbReference>
<feature type="domain" description="Luciferase-like" evidence="2">
    <location>
        <begin position="13"/>
        <end position="318"/>
    </location>
</feature>
<gene>
    <name evidence="3" type="ORF">BN000_01672</name>
</gene>
<dbReference type="PANTHER" id="PTHR43244">
    <property type="match status" value="1"/>
</dbReference>
<dbReference type="CDD" id="cd01097">
    <property type="entry name" value="Tetrahydromethanopterin_reductase"/>
    <property type="match status" value="1"/>
</dbReference>
<evidence type="ECO:0000259" key="2">
    <source>
        <dbReference type="Pfam" id="PF00296"/>
    </source>
</evidence>
<dbReference type="PANTHER" id="PTHR43244:SF1">
    <property type="entry name" value="5,10-METHYLENETETRAHYDROMETHANOPTERIN REDUCTASE"/>
    <property type="match status" value="1"/>
</dbReference>